<evidence type="ECO:0008006" key="4">
    <source>
        <dbReference type="Google" id="ProtNLM"/>
    </source>
</evidence>
<comment type="caution">
    <text evidence="2">The sequence shown here is derived from an EMBL/GenBank/DDBJ whole genome shotgun (WGS) entry which is preliminary data.</text>
</comment>
<sequence length="235" mass="24155">MRMHDRLRCAALGASTAAMILVPTLGPLLAGTEEGAREYDTDITPPDYAFAVWAPIFASSAVGTIQHLADPTSAANRRHGWWLAGAHAANAAWSVAAQSGRFRYTAAILPVAATLAARAHRGAQHGGGVAPHSTGLLLGWTGVASVVNVFAVLPTRRRRAIQAGAVVGASAALAAAVATSRRGYVAIAAAAGWALTTNALNSARPPYARLANALGATVLAATTAAKLRRDRVRRG</sequence>
<name>A0ABQ4D2V2_9ACTN</name>
<accession>A0ABQ4D2V2</accession>
<reference evidence="2 3" key="1">
    <citation type="submission" date="2021-01" db="EMBL/GenBank/DDBJ databases">
        <title>Whole genome shotgun sequence of Asanoa siamensis NBRC 107932.</title>
        <authorList>
            <person name="Komaki H."/>
            <person name="Tamura T."/>
        </authorList>
    </citation>
    <scope>NUCLEOTIDE SEQUENCE [LARGE SCALE GENOMIC DNA]</scope>
    <source>
        <strain evidence="2 3">NBRC 107932</strain>
    </source>
</reference>
<evidence type="ECO:0000256" key="1">
    <source>
        <dbReference type="SAM" id="Phobius"/>
    </source>
</evidence>
<keyword evidence="1" id="KW-0472">Membrane</keyword>
<gene>
    <name evidence="2" type="ORF">Asi02nite_73620</name>
</gene>
<organism evidence="2 3">
    <name type="scientific">Asanoa siamensis</name>
    <dbReference type="NCBI Taxonomy" id="926357"/>
    <lineage>
        <taxon>Bacteria</taxon>
        <taxon>Bacillati</taxon>
        <taxon>Actinomycetota</taxon>
        <taxon>Actinomycetes</taxon>
        <taxon>Micromonosporales</taxon>
        <taxon>Micromonosporaceae</taxon>
        <taxon>Asanoa</taxon>
    </lineage>
</organism>
<feature type="transmembrane region" description="Helical" evidence="1">
    <location>
        <begin position="135"/>
        <end position="153"/>
    </location>
</feature>
<protein>
    <recommendedName>
        <fullName evidence="4">TspO/MBR related protein</fullName>
    </recommendedName>
</protein>
<keyword evidence="1" id="KW-0812">Transmembrane</keyword>
<evidence type="ECO:0000313" key="2">
    <source>
        <dbReference type="EMBL" id="GIF77844.1"/>
    </source>
</evidence>
<dbReference type="Proteomes" id="UP000604117">
    <property type="component" value="Unassembled WGS sequence"/>
</dbReference>
<proteinExistence type="predicted"/>
<keyword evidence="3" id="KW-1185">Reference proteome</keyword>
<keyword evidence="1" id="KW-1133">Transmembrane helix</keyword>
<evidence type="ECO:0000313" key="3">
    <source>
        <dbReference type="Proteomes" id="UP000604117"/>
    </source>
</evidence>
<dbReference type="EMBL" id="BONE01000106">
    <property type="protein sequence ID" value="GIF77844.1"/>
    <property type="molecule type" value="Genomic_DNA"/>
</dbReference>